<organism evidence="1 2">
    <name type="scientific">Scytonema hofmannii PCC 7110</name>
    <dbReference type="NCBI Taxonomy" id="128403"/>
    <lineage>
        <taxon>Bacteria</taxon>
        <taxon>Bacillati</taxon>
        <taxon>Cyanobacteriota</taxon>
        <taxon>Cyanophyceae</taxon>
        <taxon>Nostocales</taxon>
        <taxon>Scytonemataceae</taxon>
        <taxon>Scytonema</taxon>
    </lineage>
</organism>
<dbReference type="EMBL" id="ANNX02000026">
    <property type="protein sequence ID" value="KYC40850.1"/>
    <property type="molecule type" value="Genomic_DNA"/>
</dbReference>
<proteinExistence type="predicted"/>
<keyword evidence="2" id="KW-1185">Reference proteome</keyword>
<evidence type="ECO:0000313" key="2">
    <source>
        <dbReference type="Proteomes" id="UP000076925"/>
    </source>
</evidence>
<comment type="caution">
    <text evidence="1">The sequence shown here is derived from an EMBL/GenBank/DDBJ whole genome shotgun (WGS) entry which is preliminary data.</text>
</comment>
<dbReference type="STRING" id="128403.WA1_24835"/>
<dbReference type="Proteomes" id="UP000076925">
    <property type="component" value="Unassembled WGS sequence"/>
</dbReference>
<evidence type="ECO:0000313" key="1">
    <source>
        <dbReference type="EMBL" id="KYC40850.1"/>
    </source>
</evidence>
<dbReference type="AlphaFoldDB" id="A0A139X838"/>
<protein>
    <submittedName>
        <fullName evidence="1">Uncharacterized protein</fullName>
    </submittedName>
</protein>
<reference evidence="1 2" key="1">
    <citation type="journal article" date="2013" name="Genome Biol. Evol.">
        <title>Genomes of Stigonematalean cyanobacteria (subsection V) and the evolution of oxygenic photosynthesis from prokaryotes to plastids.</title>
        <authorList>
            <person name="Dagan T."/>
            <person name="Roettger M."/>
            <person name="Stucken K."/>
            <person name="Landan G."/>
            <person name="Koch R."/>
            <person name="Major P."/>
            <person name="Gould S.B."/>
            <person name="Goremykin V.V."/>
            <person name="Rippka R."/>
            <person name="Tandeau de Marsac N."/>
            <person name="Gugger M."/>
            <person name="Lockhart P.J."/>
            <person name="Allen J.F."/>
            <person name="Brune I."/>
            <person name="Maus I."/>
            <person name="Puhler A."/>
            <person name="Martin W.F."/>
        </authorList>
    </citation>
    <scope>NUCLEOTIDE SEQUENCE [LARGE SCALE GENOMIC DNA]</scope>
    <source>
        <strain evidence="1 2">PCC 7110</strain>
    </source>
</reference>
<sequence>MRFYLHLFTGLPLDEEHIKIREIFEQGFVLGTTQIGIDSMLGGGRPYHFIVELRQQYPAQIDEASIRKIIERQKPAFSTYDLSIINPPE</sequence>
<accession>A0A139X838</accession>
<name>A0A139X838_9CYAN</name>
<gene>
    <name evidence="1" type="ORF">WA1_24835</name>
</gene>